<dbReference type="InterPro" id="IPR036249">
    <property type="entry name" value="Thioredoxin-like_sf"/>
</dbReference>
<dbReference type="SUPFAM" id="SSF52833">
    <property type="entry name" value="Thioredoxin-like"/>
    <property type="match status" value="1"/>
</dbReference>
<feature type="active site" description="Cysteine sulfenic acid (-SOH) intermediate" evidence="7">
    <location>
        <position position="44"/>
    </location>
</feature>
<evidence type="ECO:0000256" key="4">
    <source>
        <dbReference type="ARBA" id="ARBA00022862"/>
    </source>
</evidence>
<evidence type="ECO:0000256" key="8">
    <source>
        <dbReference type="PIRSR" id="PIRSR000239-1"/>
    </source>
</evidence>
<name>A0A7D5I6I7_9EURY</name>
<dbReference type="HAMAP" id="MF_00401">
    <property type="entry name" value="Peroxiredoxin"/>
    <property type="match status" value="1"/>
</dbReference>
<dbReference type="GO" id="GO:0006979">
    <property type="term" value="P:response to oxidative stress"/>
    <property type="evidence" value="ECO:0007669"/>
    <property type="project" value="TreeGrafter"/>
</dbReference>
<dbReference type="InterPro" id="IPR024706">
    <property type="entry name" value="Peroxiredoxin_AhpC-typ"/>
</dbReference>
<evidence type="ECO:0000256" key="1">
    <source>
        <dbReference type="ARBA" id="ARBA00009796"/>
    </source>
</evidence>
<evidence type="ECO:0000259" key="9">
    <source>
        <dbReference type="PROSITE" id="PS51352"/>
    </source>
</evidence>
<evidence type="ECO:0000313" key="11">
    <source>
        <dbReference type="Proteomes" id="UP000509594"/>
    </source>
</evidence>
<dbReference type="PIRSF" id="PIRSF000239">
    <property type="entry name" value="AHPC"/>
    <property type="match status" value="1"/>
</dbReference>
<comment type="subunit">
    <text evidence="7">Homodecamer. Pentamer of dimers that assemble into a ring structure.</text>
</comment>
<evidence type="ECO:0000256" key="7">
    <source>
        <dbReference type="HAMAP-Rule" id="MF_00401"/>
    </source>
</evidence>
<evidence type="ECO:0000256" key="6">
    <source>
        <dbReference type="ARBA" id="ARBA00023284"/>
    </source>
</evidence>
<dbReference type="EMBL" id="CP058215">
    <property type="protein sequence ID" value="QLC51304.1"/>
    <property type="molecule type" value="Genomic_DNA"/>
</dbReference>
<dbReference type="InterPro" id="IPR013766">
    <property type="entry name" value="Thioredoxin_domain"/>
</dbReference>
<accession>A0A7D5I6I7</accession>
<keyword evidence="4 7" id="KW-0049">Antioxidant</keyword>
<dbReference type="GO" id="GO:0042744">
    <property type="term" value="P:hydrogen peroxide catabolic process"/>
    <property type="evidence" value="ECO:0007669"/>
    <property type="project" value="TreeGrafter"/>
</dbReference>
<keyword evidence="6 7" id="KW-0676">Redox-active center</keyword>
<feature type="disulfide bond" description="Interchain (with Cys-234); in linked form" evidence="7">
    <location>
        <position position="44"/>
    </location>
</feature>
<dbReference type="OrthoDB" id="6924at2157"/>
<dbReference type="GO" id="GO:0033554">
    <property type="term" value="P:cellular response to stress"/>
    <property type="evidence" value="ECO:0007669"/>
    <property type="project" value="TreeGrafter"/>
</dbReference>
<sequence length="241" mass="27935">MPLIGDDAPSFRARTTLGMVDFPDDYRGKWVIFFSHPGDFTPVCTTEFVRFASMQQEFKELNAELLGLSVDSNQSHIAWLEAIREKVVYKGLKNVDVMFPVIEDLSLEVSKKYGMIHPHSNYTPDELLEKFERSGGKLDFQQFSTETVRATFLIDPQAKIRAMFYYPFSNGRNMDEIKRLLQAMQKSDSEHVYTPENWHPGEDVIVPNPPTWVGAKERQQQAKEDKKCNPWFLCLKEDEQE</sequence>
<evidence type="ECO:0000256" key="5">
    <source>
        <dbReference type="ARBA" id="ARBA00023002"/>
    </source>
</evidence>
<feature type="disulfide bond" description="Alternate" evidence="7">
    <location>
        <begin position="228"/>
        <end position="234"/>
    </location>
</feature>
<dbReference type="RefSeq" id="WP_176966358.1">
    <property type="nucleotide sequence ID" value="NZ_CP058215.1"/>
</dbReference>
<dbReference type="PANTHER" id="PTHR10681:SF128">
    <property type="entry name" value="THIOREDOXIN-DEPENDENT PEROXIDE REDUCTASE, MITOCHONDRIAL"/>
    <property type="match status" value="1"/>
</dbReference>
<comment type="similarity">
    <text evidence="1">Belongs to the peroxiredoxin family. AhpC/Prx1 subfamily.</text>
</comment>
<dbReference type="Gene3D" id="3.30.1020.10">
    <property type="entry name" value="Antioxidant, Horf6, Chain A, domain2"/>
    <property type="match status" value="1"/>
</dbReference>
<evidence type="ECO:0000256" key="3">
    <source>
        <dbReference type="ARBA" id="ARBA00022559"/>
    </source>
</evidence>
<dbReference type="GeneID" id="55821834"/>
<keyword evidence="2 7" id="KW-0963">Cytoplasm</keyword>
<dbReference type="Pfam" id="PF00578">
    <property type="entry name" value="AhpC-TSA"/>
    <property type="match status" value="1"/>
</dbReference>
<reference evidence="10 11" key="1">
    <citation type="submission" date="2020-06" db="EMBL/GenBank/DDBJ databases">
        <title>Methanolobus halotolerans sp. nov., isolated from a saline lake Tus in Siberia.</title>
        <authorList>
            <person name="Shen Y."/>
            <person name="Chen S.-C."/>
            <person name="Lai M.-C."/>
            <person name="Huang H.-H."/>
            <person name="Chiu H.-H."/>
            <person name="Tang S.-L."/>
            <person name="Rogozin D.Y."/>
            <person name="Degermendzhy A.G."/>
        </authorList>
    </citation>
    <scope>NUCLEOTIDE SEQUENCE [LARGE SCALE GENOMIC DNA]</scope>
    <source>
        <strain evidence="10 11">DSM 21339</strain>
    </source>
</reference>
<gene>
    <name evidence="10" type="ORF">HWN40_09125</name>
</gene>
<feature type="binding site" evidence="7">
    <location>
        <position position="149"/>
    </location>
    <ligand>
        <name>substrate</name>
    </ligand>
</feature>
<dbReference type="Pfam" id="PF10417">
    <property type="entry name" value="1-cysPrx_C"/>
    <property type="match status" value="1"/>
</dbReference>
<evidence type="ECO:0000256" key="2">
    <source>
        <dbReference type="ARBA" id="ARBA00022490"/>
    </source>
</evidence>
<dbReference type="Gene3D" id="3.40.30.10">
    <property type="entry name" value="Glutaredoxin"/>
    <property type="match status" value="1"/>
</dbReference>
<keyword evidence="7" id="KW-1015">Disulfide bond</keyword>
<proteinExistence type="inferred from homology"/>
<organism evidence="10 11">
    <name type="scientific">Methanolobus zinderi</name>
    <dbReference type="NCBI Taxonomy" id="536044"/>
    <lineage>
        <taxon>Archaea</taxon>
        <taxon>Methanobacteriati</taxon>
        <taxon>Methanobacteriota</taxon>
        <taxon>Stenosarchaea group</taxon>
        <taxon>Methanomicrobia</taxon>
        <taxon>Methanosarcinales</taxon>
        <taxon>Methanosarcinaceae</taxon>
        <taxon>Methanolobus</taxon>
    </lineage>
</organism>
<comment type="subcellular location">
    <subcellularLocation>
        <location evidence="7">Cytoplasm</location>
    </subcellularLocation>
</comment>
<dbReference type="GO" id="GO:0045454">
    <property type="term" value="P:cell redox homeostasis"/>
    <property type="evidence" value="ECO:0007669"/>
    <property type="project" value="TreeGrafter"/>
</dbReference>
<dbReference type="PROSITE" id="PS51352">
    <property type="entry name" value="THIOREDOXIN_2"/>
    <property type="match status" value="1"/>
</dbReference>
<dbReference type="InterPro" id="IPR022915">
    <property type="entry name" value="Peroxiredoxin_TDXH"/>
</dbReference>
<dbReference type="GO" id="GO:0005829">
    <property type="term" value="C:cytosol"/>
    <property type="evidence" value="ECO:0007669"/>
    <property type="project" value="TreeGrafter"/>
</dbReference>
<dbReference type="AlphaFoldDB" id="A0A7D5I6I7"/>
<comment type="similarity">
    <text evidence="7">Belongs to the peroxiredoxin family. Prx6 subfamily.</text>
</comment>
<evidence type="ECO:0000313" key="10">
    <source>
        <dbReference type="EMBL" id="QLC51304.1"/>
    </source>
</evidence>
<comment type="function">
    <text evidence="7">Thiol-specific peroxidase that catalyzes the reduction of hydrogen peroxide and organic hydroperoxides to water and alcohols, respectively. Plays a role in cell protection against oxidative stress by detoxifying peroxides.</text>
</comment>
<feature type="active site" description="Cysteine sulfenic acid (-SOH) intermediate; for peroxidase activity" evidence="8">
    <location>
        <position position="44"/>
    </location>
</feature>
<comment type="catalytic activity">
    <reaction evidence="7">
        <text>a hydroperoxide + [thioredoxin]-dithiol = an alcohol + [thioredoxin]-disulfide + H2O</text>
        <dbReference type="Rhea" id="RHEA:62620"/>
        <dbReference type="Rhea" id="RHEA-COMP:10698"/>
        <dbReference type="Rhea" id="RHEA-COMP:10700"/>
        <dbReference type="ChEBI" id="CHEBI:15377"/>
        <dbReference type="ChEBI" id="CHEBI:29950"/>
        <dbReference type="ChEBI" id="CHEBI:30879"/>
        <dbReference type="ChEBI" id="CHEBI:35924"/>
        <dbReference type="ChEBI" id="CHEBI:50058"/>
        <dbReference type="EC" id="1.11.1.24"/>
    </reaction>
</comment>
<feature type="domain" description="Thioredoxin" evidence="9">
    <location>
        <begin position="2"/>
        <end position="186"/>
    </location>
</feature>
<dbReference type="Proteomes" id="UP000509594">
    <property type="component" value="Chromosome"/>
</dbReference>
<dbReference type="InterPro" id="IPR050217">
    <property type="entry name" value="Peroxiredoxin"/>
</dbReference>
<protein>
    <recommendedName>
        <fullName evidence="7">Peroxiredoxin</fullName>
        <ecNumber evidence="7">1.11.1.24</ecNumber>
    </recommendedName>
    <alternativeName>
        <fullName evidence="7">Thioredoxin peroxidase</fullName>
    </alternativeName>
    <alternativeName>
        <fullName evidence="7">Thioredoxin-dependent peroxiredoxin</fullName>
    </alternativeName>
</protein>
<dbReference type="GO" id="GO:0008379">
    <property type="term" value="F:thioredoxin peroxidase activity"/>
    <property type="evidence" value="ECO:0007669"/>
    <property type="project" value="TreeGrafter"/>
</dbReference>
<feature type="disulfide bond" description="Interchain (with Cys-44); in linked form" evidence="7">
    <location>
        <position position="234"/>
    </location>
</feature>
<keyword evidence="3 7" id="KW-0575">Peroxidase</keyword>
<comment type="miscellaneous">
    <text evidence="7">The active site is a conserved redox-active cysteine residue, the peroxidatic cysteine (C(P)), which makes the nucleophilic attack on the peroxide substrate. The peroxide oxidizes the C(P)-SH to cysteine sulfenic acid (C(P)-SOH), which then reacts with another cysteine residue, the resolving cysteine (C(R)), to form a disulfide bridge. The disulfide is subsequently reduced by an appropriate electron donor to complete the catalytic cycle. Although the primary sequence of this enzyme is similar to those of the 1-Cys Prx6 enzymes, its catalytic properties resemble those of the typical 2-Cys Prxs and C(R) is provided by the other dimeric subunit to form an intersubunit disulfide. The disulfide is subsequently reduced by thioredoxin.</text>
</comment>
<dbReference type="EC" id="1.11.1.24" evidence="7"/>
<keyword evidence="11" id="KW-1185">Reference proteome</keyword>
<keyword evidence="5 7" id="KW-0560">Oxidoreductase</keyword>
<dbReference type="PANTHER" id="PTHR10681">
    <property type="entry name" value="THIOREDOXIN PEROXIDASE"/>
    <property type="match status" value="1"/>
</dbReference>
<dbReference type="InterPro" id="IPR000866">
    <property type="entry name" value="AhpC/TSA"/>
</dbReference>
<dbReference type="KEGG" id="mzi:HWN40_09125"/>
<dbReference type="InterPro" id="IPR019479">
    <property type="entry name" value="Peroxiredoxin_C"/>
</dbReference>